<organism evidence="2 3">
    <name type="scientific">Candidatus Gottesmanbacteria bacterium GW2011_GWA2_43_14</name>
    <dbReference type="NCBI Taxonomy" id="1618443"/>
    <lineage>
        <taxon>Bacteria</taxon>
        <taxon>Candidatus Gottesmaniibacteriota</taxon>
    </lineage>
</organism>
<evidence type="ECO:0000313" key="2">
    <source>
        <dbReference type="EMBL" id="KKS98137.1"/>
    </source>
</evidence>
<accession>A0A0G1DKQ4</accession>
<comment type="caution">
    <text evidence="2">The sequence shown here is derived from an EMBL/GenBank/DDBJ whole genome shotgun (WGS) entry which is preliminary data.</text>
</comment>
<protein>
    <submittedName>
        <fullName evidence="2">Uncharacterized protein</fullName>
    </submittedName>
</protein>
<dbReference type="STRING" id="1618443.UV73_C0003G0079"/>
<evidence type="ECO:0000256" key="1">
    <source>
        <dbReference type="SAM" id="Phobius"/>
    </source>
</evidence>
<dbReference type="Proteomes" id="UP000034894">
    <property type="component" value="Unassembled WGS sequence"/>
</dbReference>
<dbReference type="EMBL" id="LCFP01000003">
    <property type="protein sequence ID" value="KKS98137.1"/>
    <property type="molecule type" value="Genomic_DNA"/>
</dbReference>
<proteinExistence type="predicted"/>
<evidence type="ECO:0000313" key="3">
    <source>
        <dbReference type="Proteomes" id="UP000034894"/>
    </source>
</evidence>
<reference evidence="2 3" key="1">
    <citation type="journal article" date="2015" name="Nature">
        <title>rRNA introns, odd ribosomes, and small enigmatic genomes across a large radiation of phyla.</title>
        <authorList>
            <person name="Brown C.T."/>
            <person name="Hug L.A."/>
            <person name="Thomas B.C."/>
            <person name="Sharon I."/>
            <person name="Castelle C.J."/>
            <person name="Singh A."/>
            <person name="Wilkins M.J."/>
            <person name="Williams K.H."/>
            <person name="Banfield J.F."/>
        </authorList>
    </citation>
    <scope>NUCLEOTIDE SEQUENCE [LARGE SCALE GENOMIC DNA]</scope>
</reference>
<keyword evidence="1" id="KW-1133">Transmembrane helix</keyword>
<keyword evidence="1" id="KW-0472">Membrane</keyword>
<keyword evidence="1" id="KW-0812">Transmembrane</keyword>
<sequence length="83" mass="9026">MIAAIDFFYIAIGFGFLIASVSLAVTLVALTRTVMVAKKIIEDVEDTTRDIKLLKSGLKVGLLSMATKVIGYFANKKSQNERG</sequence>
<feature type="transmembrane region" description="Helical" evidence="1">
    <location>
        <begin position="6"/>
        <end position="30"/>
    </location>
</feature>
<name>A0A0G1DKQ4_9BACT</name>
<gene>
    <name evidence="2" type="ORF">UV73_C0003G0079</name>
</gene>
<dbReference type="AlphaFoldDB" id="A0A0G1DKQ4"/>